<evidence type="ECO:0000313" key="1">
    <source>
        <dbReference type="EMBL" id="SDB02329.1"/>
    </source>
</evidence>
<gene>
    <name evidence="1" type="ORF">SAMN02910417_00155</name>
</gene>
<keyword evidence="2" id="KW-1185">Reference proteome</keyword>
<dbReference type="Proteomes" id="UP000199228">
    <property type="component" value="Unassembled WGS sequence"/>
</dbReference>
<proteinExistence type="predicted"/>
<name>A0A1G6A1L1_EUBOX</name>
<dbReference type="Gene3D" id="6.10.140.1510">
    <property type="match status" value="1"/>
</dbReference>
<protein>
    <submittedName>
        <fullName evidence="1">Uncharacterized protein</fullName>
    </submittedName>
</protein>
<reference evidence="1 2" key="1">
    <citation type="submission" date="2016-10" db="EMBL/GenBank/DDBJ databases">
        <authorList>
            <person name="de Groot N.N."/>
        </authorList>
    </citation>
    <scope>NUCLEOTIDE SEQUENCE [LARGE SCALE GENOMIC DNA]</scope>
    <source>
        <strain evidence="1 2">DSM 3217</strain>
    </source>
</reference>
<dbReference type="AlphaFoldDB" id="A0A1G6A1L1"/>
<dbReference type="STRING" id="1732.SAMN02910417_00155"/>
<sequence>MLQMIRILFYSLKSADYLVGLLQKKEFNLAELSATVWKDLDWRLVKNVWIRIEGETIGRQVSEPLSFYDAVIGMCRAHSTYESNEGRRFSSREELFRFLYKNDNELTLSYEIADFVRKGKAVNEKWKWEKYIEKARITPEAVSACEKCKYLWPESHCIDYMLLYGMIEKCENI</sequence>
<organism evidence="1 2">
    <name type="scientific">Eubacterium oxidoreducens</name>
    <dbReference type="NCBI Taxonomy" id="1732"/>
    <lineage>
        <taxon>Bacteria</taxon>
        <taxon>Bacillati</taxon>
        <taxon>Bacillota</taxon>
        <taxon>Clostridia</taxon>
        <taxon>Eubacteriales</taxon>
        <taxon>Eubacteriaceae</taxon>
        <taxon>Eubacterium</taxon>
    </lineage>
</organism>
<dbReference type="EMBL" id="FMXR01000004">
    <property type="protein sequence ID" value="SDB02329.1"/>
    <property type="molecule type" value="Genomic_DNA"/>
</dbReference>
<accession>A0A1G6A1L1</accession>
<evidence type="ECO:0000313" key="2">
    <source>
        <dbReference type="Proteomes" id="UP000199228"/>
    </source>
</evidence>